<organism evidence="2 3">
    <name type="scientific">Magnetospirillum sulfuroxidans</name>
    <dbReference type="NCBI Taxonomy" id="611300"/>
    <lineage>
        <taxon>Bacteria</taxon>
        <taxon>Pseudomonadati</taxon>
        <taxon>Pseudomonadota</taxon>
        <taxon>Alphaproteobacteria</taxon>
        <taxon>Rhodospirillales</taxon>
        <taxon>Rhodospirillaceae</taxon>
        <taxon>Magnetospirillum</taxon>
    </lineage>
</organism>
<gene>
    <name evidence="2" type="ORF">KEC16_15075</name>
</gene>
<dbReference type="RefSeq" id="WP_211550404.1">
    <property type="nucleotide sequence ID" value="NZ_JAGTUF010000016.1"/>
</dbReference>
<dbReference type="InterPro" id="IPR006342">
    <property type="entry name" value="FkbM_mtfrase"/>
</dbReference>
<evidence type="ECO:0000313" key="3">
    <source>
        <dbReference type="Proteomes" id="UP000680714"/>
    </source>
</evidence>
<feature type="domain" description="Methyltransferase FkbM" evidence="1">
    <location>
        <begin position="42"/>
        <end position="193"/>
    </location>
</feature>
<protein>
    <submittedName>
        <fullName evidence="2">FkbM family methyltransferase</fullName>
    </submittedName>
</protein>
<dbReference type="SUPFAM" id="SSF53335">
    <property type="entry name" value="S-adenosyl-L-methionine-dependent methyltransferases"/>
    <property type="match status" value="1"/>
</dbReference>
<dbReference type="PANTHER" id="PTHR36973">
    <property type="entry name" value="SLL1456 PROTEIN-RELATED"/>
    <property type="match status" value="1"/>
</dbReference>
<dbReference type="Proteomes" id="UP000680714">
    <property type="component" value="Unassembled WGS sequence"/>
</dbReference>
<proteinExistence type="predicted"/>
<dbReference type="InterPro" id="IPR029063">
    <property type="entry name" value="SAM-dependent_MTases_sf"/>
</dbReference>
<dbReference type="Gene3D" id="3.40.50.150">
    <property type="entry name" value="Vaccinia Virus protein VP39"/>
    <property type="match status" value="1"/>
</dbReference>
<sequence>MNTDFFRRTGLAEIITAADLSAVDIGSRGGFDPDLLPIAWAVGGIGFEPEPQAFAALQASDPAPWRSIRWLPSAVGEKNGPATLWVPPDPVGASLLEHDPAVGRRFGLSHLTSDCRALAVETVTLDHALDGLPAPAYLKLDVEGAELSILRAAPRSLASAVAIKAEAAFVAARKNQPLVADLDQFMRGNGFELMDIIRPTHWRSRPVAPHPYSSAGKPAYSRGQIGQCDLLYFRRPEAITSPEQRLKAGLIAMALGYFDHATPLLRQADLDIELVAKASRRMGQRIALRQMRDSLRDLVPLLRSWLVGIP</sequence>
<dbReference type="EMBL" id="JAGTUF010000016">
    <property type="protein sequence ID" value="MBR9973046.1"/>
    <property type="molecule type" value="Genomic_DNA"/>
</dbReference>
<keyword evidence="3" id="KW-1185">Reference proteome</keyword>
<keyword evidence="2" id="KW-0489">Methyltransferase</keyword>
<dbReference type="InterPro" id="IPR053188">
    <property type="entry name" value="FkbM_Methyltransferase"/>
</dbReference>
<comment type="caution">
    <text evidence="2">The sequence shown here is derived from an EMBL/GenBank/DDBJ whole genome shotgun (WGS) entry which is preliminary data.</text>
</comment>
<dbReference type="GO" id="GO:0008168">
    <property type="term" value="F:methyltransferase activity"/>
    <property type="evidence" value="ECO:0007669"/>
    <property type="project" value="UniProtKB-KW"/>
</dbReference>
<accession>A0ABS5IF55</accession>
<reference evidence="2 3" key="1">
    <citation type="submission" date="2021-04" db="EMBL/GenBank/DDBJ databases">
        <title>Magnetospirillum sulfuroxidans sp. nov., a facultative chemolithoautotrophic sulfur-oxidizing alphaproteobacterium isolated from freshwater sediment and proposals for Paramagetospirillum gen. nov., and Magnetospirillaceae fam. nov.</title>
        <authorList>
            <person name="Koziaeva V."/>
            <person name="Geelhoed J.S."/>
            <person name="Sorokin D.Y."/>
            <person name="Grouzdev D.S."/>
        </authorList>
    </citation>
    <scope>NUCLEOTIDE SEQUENCE [LARGE SCALE GENOMIC DNA]</scope>
    <source>
        <strain evidence="2 3">J10</strain>
    </source>
</reference>
<name>A0ABS5IF55_9PROT</name>
<dbReference type="PANTHER" id="PTHR36973:SF4">
    <property type="entry name" value="NODULATION PROTEIN"/>
    <property type="match status" value="1"/>
</dbReference>
<keyword evidence="2" id="KW-0808">Transferase</keyword>
<evidence type="ECO:0000259" key="1">
    <source>
        <dbReference type="Pfam" id="PF05050"/>
    </source>
</evidence>
<dbReference type="GO" id="GO:0032259">
    <property type="term" value="P:methylation"/>
    <property type="evidence" value="ECO:0007669"/>
    <property type="project" value="UniProtKB-KW"/>
</dbReference>
<evidence type="ECO:0000313" key="2">
    <source>
        <dbReference type="EMBL" id="MBR9973046.1"/>
    </source>
</evidence>
<dbReference type="NCBIfam" id="TIGR01444">
    <property type="entry name" value="fkbM_fam"/>
    <property type="match status" value="1"/>
</dbReference>
<dbReference type="Pfam" id="PF05050">
    <property type="entry name" value="Methyltransf_21"/>
    <property type="match status" value="1"/>
</dbReference>